<evidence type="ECO:0000256" key="3">
    <source>
        <dbReference type="PROSITE-ProRule" id="PRU00221"/>
    </source>
</evidence>
<dbReference type="InterPro" id="IPR055442">
    <property type="entry name" value="Beta-prop_EML-like_2nd"/>
</dbReference>
<keyword evidence="2" id="KW-0677">Repeat</keyword>
<keyword evidence="1 3" id="KW-0853">WD repeat</keyword>
<feature type="compositionally biased region" description="Polar residues" evidence="4">
    <location>
        <begin position="798"/>
        <end position="818"/>
    </location>
</feature>
<feature type="repeat" description="WD" evidence="3">
    <location>
        <begin position="74"/>
        <end position="105"/>
    </location>
</feature>
<dbReference type="Gene3D" id="2.130.10.10">
    <property type="entry name" value="YVTN repeat-like/Quinoprotein amine dehydrogenase"/>
    <property type="match status" value="7"/>
</dbReference>
<dbReference type="InterPro" id="IPR036322">
    <property type="entry name" value="WD40_repeat_dom_sf"/>
</dbReference>
<dbReference type="Proteomes" id="UP000264840">
    <property type="component" value="Unplaced"/>
</dbReference>
<feature type="repeat" description="WD" evidence="3">
    <location>
        <begin position="228"/>
        <end position="260"/>
    </location>
</feature>
<dbReference type="PROSITE" id="PS50082">
    <property type="entry name" value="WD_REPEATS_2"/>
    <property type="match status" value="2"/>
</dbReference>
<feature type="compositionally biased region" description="Low complexity" evidence="4">
    <location>
        <begin position="776"/>
        <end position="797"/>
    </location>
</feature>
<evidence type="ECO:0000259" key="6">
    <source>
        <dbReference type="Pfam" id="PF23414"/>
    </source>
</evidence>
<feature type="region of interest" description="Disordered" evidence="4">
    <location>
        <begin position="758"/>
        <end position="833"/>
    </location>
</feature>
<evidence type="ECO:0000256" key="2">
    <source>
        <dbReference type="ARBA" id="ARBA00022737"/>
    </source>
</evidence>
<dbReference type="InterPro" id="IPR015943">
    <property type="entry name" value="WD40/YVTN_repeat-like_dom_sf"/>
</dbReference>
<dbReference type="SMART" id="SM00320">
    <property type="entry name" value="WD40"/>
    <property type="match status" value="8"/>
</dbReference>
<dbReference type="GO" id="GO:0005874">
    <property type="term" value="C:microtubule"/>
    <property type="evidence" value="ECO:0007669"/>
    <property type="project" value="UniProtKB-KW"/>
</dbReference>
<reference evidence="7" key="2">
    <citation type="submission" date="2025-09" db="UniProtKB">
        <authorList>
            <consortium name="Ensembl"/>
        </authorList>
    </citation>
    <scope>IDENTIFICATION</scope>
</reference>
<feature type="compositionally biased region" description="Basic residues" evidence="4">
    <location>
        <begin position="819"/>
        <end position="833"/>
    </location>
</feature>
<dbReference type="Pfam" id="PF23414">
    <property type="entry name" value="Beta-prop_EML_2"/>
    <property type="match status" value="1"/>
</dbReference>
<dbReference type="FunFam" id="2.130.10.10:FF:002220">
    <property type="entry name" value="EMAP-like 3"/>
    <property type="match status" value="1"/>
</dbReference>
<proteinExistence type="predicted"/>
<dbReference type="Pfam" id="PF23409">
    <property type="entry name" value="Beta-prop_EML"/>
    <property type="match status" value="1"/>
</dbReference>
<dbReference type="SUPFAM" id="SSF50978">
    <property type="entry name" value="WD40 repeat-like"/>
    <property type="match status" value="2"/>
</dbReference>
<evidence type="ECO:0000259" key="5">
    <source>
        <dbReference type="Pfam" id="PF23409"/>
    </source>
</evidence>
<evidence type="ECO:0000256" key="4">
    <source>
        <dbReference type="SAM" id="MobiDB-lite"/>
    </source>
</evidence>
<feature type="domain" description="EML-like first beta-propeller" evidence="5">
    <location>
        <begin position="400"/>
        <end position="560"/>
    </location>
</feature>
<evidence type="ECO:0000313" key="8">
    <source>
        <dbReference type="Proteomes" id="UP000264840"/>
    </source>
</evidence>
<dbReference type="Pfam" id="PF03451">
    <property type="entry name" value="HELP"/>
    <property type="match status" value="2"/>
</dbReference>
<dbReference type="InterPro" id="IPR055439">
    <property type="entry name" value="Beta-prop_EML_1st"/>
</dbReference>
<dbReference type="InterPro" id="IPR005108">
    <property type="entry name" value="HELP"/>
</dbReference>
<dbReference type="AlphaFoldDB" id="A0A3Q2WAY9"/>
<keyword evidence="8" id="KW-1185">Reference proteome</keyword>
<feature type="domain" description="EML-like second beta-propeller" evidence="6">
    <location>
        <begin position="67"/>
        <end position="261"/>
    </location>
</feature>
<protein>
    <submittedName>
        <fullName evidence="7">EMAP like 6</fullName>
    </submittedName>
</protein>
<dbReference type="InterPro" id="IPR001680">
    <property type="entry name" value="WD40_rpt"/>
</dbReference>
<dbReference type="PANTHER" id="PTHR13720:SF33">
    <property type="entry name" value="HELP DOMAIN-CONTAINING PROTEIN"/>
    <property type="match status" value="1"/>
</dbReference>
<dbReference type="FunFam" id="2.130.10.10:FF:000044">
    <property type="entry name" value="echinoderm microtubule-associated protein-like 6 isoform X1"/>
    <property type="match status" value="1"/>
</dbReference>
<dbReference type="InterPro" id="IPR050630">
    <property type="entry name" value="WD_repeat_EMAP"/>
</dbReference>
<dbReference type="STRING" id="8153.ENSHBUP00000022898"/>
<dbReference type="Ensembl" id="ENSHBUT00000012479.1">
    <property type="protein sequence ID" value="ENSHBUP00000022898.1"/>
    <property type="gene ID" value="ENSHBUG00000003440.1"/>
</dbReference>
<sequence length="833" mass="93429">MSDRSAPGCRLRLDWVYGYRGHQCRNNLYYTAGKEVVYFVAGVGVVYNTREHSQRFYLGHNDDIIRDMTEVVHIKDRKEVIHEMKFSPDGAYLAVGSNDGLVDIYAVAQRYKKVGECSQSSSFITHLDWTLDSKILQTNDGAGDRFFYRMPLGKLVSKEEVKGQRWASWSGVLGSEVSGIWPKYSAQTEINAVDANPSAAVLVTGDDLGLVKLFRFPCVRKGAKFKKYIGHSAHVTNVRWSHDLQWVLTTGGADHALFQWRFLPESVMNGDSNSEESDSDVSDVPELDSDIEQETQIHYDRPVYKEDLPQLRQQSREKKQQVGSLKRQKGPDQGLRLQFVHGYRGYDCRNNLFYTQGGEVLYHVAAVGVVYNRQLHSQRFYLGHDDDILSLNFDITANCADGKSLVSVGIDDGHSIVVWDWKRGEKLATARGHKDKIFVVKCNPMVTDKLVTVGIKHIKFWQLAGGGLTFKRGAFRSIGRPETMMSVCYGRTEALVFSGTATGDVYIWKEPLLLKTVKAHDGPVFATFSLDKGFVTGGKDGVVELWDDMFDRCLKTYAIKRAALSPGSKATVSCPDFCLTKRGGSVRTPPSCTRAARFYKDGRRVCKCVSFAVLCVFRLFVLSDSGKYLAVASHDSFVDIYNVLSSKRVGICKGASSYITHIDWDARGKLLQVNTGAKEQLFFEAPRGKRQTIRNCEVSVHAEREEEELGFMMSRLQRISSGVNESVCFVPETEKLDVWKRPVCVVLCVCLCSWSGSSGPAGRRFWAPPVRESGRRTATSPTSTPRRSPETTRCSPPETTLASSNCSAIPSEYDTQPQRHTHTHTVQRRLHSF</sequence>
<accession>A0A3Q2WAY9</accession>
<evidence type="ECO:0000256" key="1">
    <source>
        <dbReference type="ARBA" id="ARBA00022574"/>
    </source>
</evidence>
<reference evidence="7" key="1">
    <citation type="submission" date="2025-08" db="UniProtKB">
        <authorList>
            <consortium name="Ensembl"/>
        </authorList>
    </citation>
    <scope>IDENTIFICATION</scope>
</reference>
<dbReference type="PANTHER" id="PTHR13720">
    <property type="entry name" value="WD-40 REPEAT PROTEIN"/>
    <property type="match status" value="1"/>
</dbReference>
<dbReference type="GeneTree" id="ENSGT00940000155564"/>
<dbReference type="GO" id="GO:0008017">
    <property type="term" value="F:microtubule binding"/>
    <property type="evidence" value="ECO:0007669"/>
    <property type="project" value="TreeGrafter"/>
</dbReference>
<organism evidence="7 8">
    <name type="scientific">Haplochromis burtoni</name>
    <name type="common">Burton's mouthbrooder</name>
    <name type="synonym">Chromis burtoni</name>
    <dbReference type="NCBI Taxonomy" id="8153"/>
    <lineage>
        <taxon>Eukaryota</taxon>
        <taxon>Metazoa</taxon>
        <taxon>Chordata</taxon>
        <taxon>Craniata</taxon>
        <taxon>Vertebrata</taxon>
        <taxon>Euteleostomi</taxon>
        <taxon>Actinopterygii</taxon>
        <taxon>Neopterygii</taxon>
        <taxon>Teleostei</taxon>
        <taxon>Neoteleostei</taxon>
        <taxon>Acanthomorphata</taxon>
        <taxon>Ovalentaria</taxon>
        <taxon>Cichlomorphae</taxon>
        <taxon>Cichliformes</taxon>
        <taxon>Cichlidae</taxon>
        <taxon>African cichlids</taxon>
        <taxon>Pseudocrenilabrinae</taxon>
        <taxon>Haplochromini</taxon>
        <taxon>Haplochromis</taxon>
    </lineage>
</organism>
<evidence type="ECO:0000313" key="7">
    <source>
        <dbReference type="Ensembl" id="ENSHBUP00000022898.1"/>
    </source>
</evidence>
<name>A0A3Q2WAY9_HAPBU</name>